<feature type="signal peptide" evidence="2">
    <location>
        <begin position="1"/>
        <end position="20"/>
    </location>
</feature>
<dbReference type="GO" id="GO:0015562">
    <property type="term" value="F:efflux transmembrane transporter activity"/>
    <property type="evidence" value="ECO:0007669"/>
    <property type="project" value="InterPro"/>
</dbReference>
<dbReference type="RefSeq" id="WP_099470861.1">
    <property type="nucleotide sequence ID" value="NZ_CP041025.1"/>
</dbReference>
<evidence type="ECO:0008006" key="5">
    <source>
        <dbReference type="Google" id="ProtNLM"/>
    </source>
</evidence>
<dbReference type="Gene3D" id="1.20.1600.10">
    <property type="entry name" value="Outer membrane efflux proteins (OEP)"/>
    <property type="match status" value="1"/>
</dbReference>
<dbReference type="InterPro" id="IPR010131">
    <property type="entry name" value="MdtP/NodT-like"/>
</dbReference>
<evidence type="ECO:0000256" key="1">
    <source>
        <dbReference type="ARBA" id="ARBA00007613"/>
    </source>
</evidence>
<dbReference type="PROSITE" id="PS51257">
    <property type="entry name" value="PROKAR_LIPOPROTEIN"/>
    <property type="match status" value="1"/>
</dbReference>
<comment type="subcellular location">
    <subcellularLocation>
        <location evidence="2">Cell membrane</location>
        <topology evidence="2">Lipid-anchor</topology>
    </subcellularLocation>
</comment>
<keyword evidence="2" id="KW-0812">Transmembrane</keyword>
<proteinExistence type="inferred from homology"/>
<gene>
    <name evidence="3" type="ORF">CRD36_00935</name>
</gene>
<dbReference type="PANTHER" id="PTHR30203:SF29">
    <property type="entry name" value="PROTEIN CYAE"/>
    <property type="match status" value="1"/>
</dbReference>
<dbReference type="GO" id="GO:0005886">
    <property type="term" value="C:plasma membrane"/>
    <property type="evidence" value="ECO:0007669"/>
    <property type="project" value="UniProtKB-SubCell"/>
</dbReference>
<feature type="chain" id="PRO_5013432608" description="RND transporter" evidence="2">
    <location>
        <begin position="21"/>
        <end position="493"/>
    </location>
</feature>
<keyword evidence="4" id="KW-1185">Reference proteome</keyword>
<dbReference type="FunCoup" id="A0A2G4YVW2">
    <property type="interactions" value="244"/>
</dbReference>
<accession>A0A2G4YVW2</accession>
<protein>
    <recommendedName>
        <fullName evidence="5">RND transporter</fullName>
    </recommendedName>
</protein>
<sequence length="493" mass="53673">MRRPKYLVLSVSLIALSSCAAVPVTDATLPTPDIAANWVATDSKTDQTPAGVQHGWLDDMNNGALTEFVDEVLANNPDFKATSFRLAAAGYTRDVTRGNRFPTLDASFDAQRQKTAGSSPENELSLGLDARWEADIWGKLAADRAGADAGFQATYQDLRAARLSLAAQVAQAWFDVVEAEAQLELSKQTVESYEQAVRVVSNRYERGLETGLDLRLITSSLEAERANASRQRDVLDSNKRKLEILAGRYPAAGIKTAGALPDQYEDIPLGLPMNLLEQRPDLRAAKARLLQAGYSQQSAEKDLLPSLSLTARTGNSSSTFSDLLKFDHVFWNLMGSITQPIFQGGKLRNAARAQQELFEAEKQVFAQTVLAAFQEVENALSAERSLKSRVKHTARAAENAVAARDVALDQYSRGLIKITVVLESQRQSLNQQSLLLSVKKQRINNRIALHLALGGDFTKDEDTQTLSDAGADAAQVSMAAEKTGTHLNEGNAL</sequence>
<keyword evidence="2" id="KW-0732">Signal</keyword>
<dbReference type="OrthoDB" id="9783100at2"/>
<comment type="similarity">
    <text evidence="1 2">Belongs to the outer membrane factor (OMF) (TC 1.B.17) family.</text>
</comment>
<dbReference type="InterPro" id="IPR003423">
    <property type="entry name" value="OMP_efflux"/>
</dbReference>
<dbReference type="Gene3D" id="2.20.200.10">
    <property type="entry name" value="Outer membrane efflux proteins (OEP)"/>
    <property type="match status" value="1"/>
</dbReference>
<reference evidence="3 4" key="1">
    <citation type="submission" date="2017-10" db="EMBL/GenBank/DDBJ databases">
        <title>Frigbacter circumglobatus gen. nov. sp. nov., isolated from sediment cultured in situ.</title>
        <authorList>
            <person name="Zhao Z."/>
        </authorList>
    </citation>
    <scope>NUCLEOTIDE SEQUENCE [LARGE SCALE GENOMIC DNA]</scope>
    <source>
        <strain evidence="3 4">ZYL</strain>
    </source>
</reference>
<name>A0A2G4YVW2_9PROT</name>
<dbReference type="NCBIfam" id="TIGR01845">
    <property type="entry name" value="outer_NodT"/>
    <property type="match status" value="1"/>
</dbReference>
<dbReference type="InParanoid" id="A0A2G4YVW2"/>
<keyword evidence="2" id="KW-0472">Membrane</keyword>
<keyword evidence="2" id="KW-1134">Transmembrane beta strand</keyword>
<dbReference type="Pfam" id="PF02321">
    <property type="entry name" value="OEP"/>
    <property type="match status" value="2"/>
</dbReference>
<dbReference type="PANTHER" id="PTHR30203">
    <property type="entry name" value="OUTER MEMBRANE CATION EFFLUX PROTEIN"/>
    <property type="match status" value="1"/>
</dbReference>
<dbReference type="AlphaFoldDB" id="A0A2G4YVW2"/>
<evidence type="ECO:0000256" key="2">
    <source>
        <dbReference type="RuleBase" id="RU362097"/>
    </source>
</evidence>
<keyword evidence="2" id="KW-0449">Lipoprotein</keyword>
<dbReference type="Proteomes" id="UP000229730">
    <property type="component" value="Unassembled WGS sequence"/>
</dbReference>
<dbReference type="EMBL" id="PDEM01000007">
    <property type="protein sequence ID" value="PHZ86484.1"/>
    <property type="molecule type" value="Genomic_DNA"/>
</dbReference>
<keyword evidence="2" id="KW-0564">Palmitate</keyword>
<evidence type="ECO:0000313" key="4">
    <source>
        <dbReference type="Proteomes" id="UP000229730"/>
    </source>
</evidence>
<comment type="caution">
    <text evidence="3">The sequence shown here is derived from an EMBL/GenBank/DDBJ whole genome shotgun (WGS) entry which is preliminary data.</text>
</comment>
<evidence type="ECO:0000313" key="3">
    <source>
        <dbReference type="EMBL" id="PHZ86484.1"/>
    </source>
</evidence>
<dbReference type="SUPFAM" id="SSF56954">
    <property type="entry name" value="Outer membrane efflux proteins (OEP)"/>
    <property type="match status" value="1"/>
</dbReference>
<organism evidence="3 4">
    <name type="scientific">Paremcibacter congregatus</name>
    <dbReference type="NCBI Taxonomy" id="2043170"/>
    <lineage>
        <taxon>Bacteria</taxon>
        <taxon>Pseudomonadati</taxon>
        <taxon>Pseudomonadota</taxon>
        <taxon>Alphaproteobacteria</taxon>
        <taxon>Emcibacterales</taxon>
        <taxon>Emcibacteraceae</taxon>
        <taxon>Paremcibacter</taxon>
    </lineage>
</organism>